<dbReference type="AlphaFoldDB" id="A0A9P3GD92"/>
<keyword evidence="2" id="KW-0732">Signal</keyword>
<organism evidence="3 4">
    <name type="scientific">Phanerochaete sordida</name>
    <dbReference type="NCBI Taxonomy" id="48140"/>
    <lineage>
        <taxon>Eukaryota</taxon>
        <taxon>Fungi</taxon>
        <taxon>Dikarya</taxon>
        <taxon>Basidiomycota</taxon>
        <taxon>Agaricomycotina</taxon>
        <taxon>Agaricomycetes</taxon>
        <taxon>Polyporales</taxon>
        <taxon>Phanerochaetaceae</taxon>
        <taxon>Phanerochaete</taxon>
    </lineage>
</organism>
<feature type="chain" id="PRO_5040349835" evidence="2">
    <location>
        <begin position="26"/>
        <end position="127"/>
    </location>
</feature>
<feature type="signal peptide" evidence="2">
    <location>
        <begin position="1"/>
        <end position="25"/>
    </location>
</feature>
<feature type="region of interest" description="Disordered" evidence="1">
    <location>
        <begin position="97"/>
        <end position="127"/>
    </location>
</feature>
<feature type="compositionally biased region" description="Basic and acidic residues" evidence="1">
    <location>
        <begin position="116"/>
        <end position="127"/>
    </location>
</feature>
<protein>
    <submittedName>
        <fullName evidence="3">Uncharacterized protein</fullName>
    </submittedName>
</protein>
<evidence type="ECO:0000313" key="3">
    <source>
        <dbReference type="EMBL" id="GJE92768.1"/>
    </source>
</evidence>
<sequence length="127" mass="14216">MSPTDTRSFICFVNFIYTLIEFALCMFRVREDDVPITPDPVLWDAPVQIRQARVRPPNPLRQQRMSAVRTYGRRQAVATRISGRAGGAAERDVRVIGWEGPPRTGRRDGAGLGARPQKDAMLHRAGA</sequence>
<accession>A0A9P3GD92</accession>
<keyword evidence="4" id="KW-1185">Reference proteome</keyword>
<evidence type="ECO:0000256" key="2">
    <source>
        <dbReference type="SAM" id="SignalP"/>
    </source>
</evidence>
<evidence type="ECO:0000313" key="4">
    <source>
        <dbReference type="Proteomes" id="UP000703269"/>
    </source>
</evidence>
<proteinExistence type="predicted"/>
<evidence type="ECO:0000256" key="1">
    <source>
        <dbReference type="SAM" id="MobiDB-lite"/>
    </source>
</evidence>
<gene>
    <name evidence="3" type="ORF">PsYK624_089240</name>
</gene>
<name>A0A9P3GD92_9APHY</name>
<dbReference type="EMBL" id="BPQB01000028">
    <property type="protein sequence ID" value="GJE92768.1"/>
    <property type="molecule type" value="Genomic_DNA"/>
</dbReference>
<comment type="caution">
    <text evidence="3">The sequence shown here is derived from an EMBL/GenBank/DDBJ whole genome shotgun (WGS) entry which is preliminary data.</text>
</comment>
<dbReference type="Proteomes" id="UP000703269">
    <property type="component" value="Unassembled WGS sequence"/>
</dbReference>
<reference evidence="3 4" key="1">
    <citation type="submission" date="2021-08" db="EMBL/GenBank/DDBJ databases">
        <title>Draft Genome Sequence of Phanerochaete sordida strain YK-624.</title>
        <authorList>
            <person name="Mori T."/>
            <person name="Dohra H."/>
            <person name="Suzuki T."/>
            <person name="Kawagishi H."/>
            <person name="Hirai H."/>
        </authorList>
    </citation>
    <scope>NUCLEOTIDE SEQUENCE [LARGE SCALE GENOMIC DNA]</scope>
    <source>
        <strain evidence="3 4">YK-624</strain>
    </source>
</reference>